<proteinExistence type="predicted"/>
<comment type="caution">
    <text evidence="1">The sequence shown here is derived from an EMBL/GenBank/DDBJ whole genome shotgun (WGS) entry which is preliminary data.</text>
</comment>
<keyword evidence="2" id="KW-1185">Reference proteome</keyword>
<dbReference type="OrthoDB" id="1601496at2759"/>
<dbReference type="EMBL" id="QJKJ01015548">
    <property type="protein sequence ID" value="RDX62345.1"/>
    <property type="molecule type" value="Genomic_DNA"/>
</dbReference>
<evidence type="ECO:0000313" key="2">
    <source>
        <dbReference type="Proteomes" id="UP000257109"/>
    </source>
</evidence>
<dbReference type="AlphaFoldDB" id="A0A371E8I3"/>
<reference evidence="1" key="1">
    <citation type="submission" date="2018-05" db="EMBL/GenBank/DDBJ databases">
        <title>Draft genome of Mucuna pruriens seed.</title>
        <authorList>
            <person name="Nnadi N.E."/>
            <person name="Vos R."/>
            <person name="Hasami M.H."/>
            <person name="Devisetty U.K."/>
            <person name="Aguiy J.C."/>
        </authorList>
    </citation>
    <scope>NUCLEOTIDE SEQUENCE [LARGE SCALE GENOMIC DNA]</scope>
    <source>
        <strain evidence="1">JCA_2017</strain>
    </source>
</reference>
<dbReference type="Proteomes" id="UP000257109">
    <property type="component" value="Unassembled WGS sequence"/>
</dbReference>
<accession>A0A371E8I3</accession>
<name>A0A371E8I3_MUCPR</name>
<sequence>MTPATLAVEITHPTPLGIIARAACFIPNAVPFTFTRITRSNSSGSKFTMLLFLDWFPSTPALLNIMSSCPYRETVDLTRFSTSSSTLTSQCTKLAHGANVSATIVPNASSTSAITTLAPFFTKTRTVASPIPLAPPVTMATLPSNLYNIVQHVIIISPIVSNL</sequence>
<gene>
    <name evidence="1" type="ORF">CR513_59335</name>
</gene>
<evidence type="ECO:0000313" key="1">
    <source>
        <dbReference type="EMBL" id="RDX62345.1"/>
    </source>
</evidence>
<organism evidence="1 2">
    <name type="scientific">Mucuna pruriens</name>
    <name type="common">Velvet bean</name>
    <name type="synonym">Dolichos pruriens</name>
    <dbReference type="NCBI Taxonomy" id="157652"/>
    <lineage>
        <taxon>Eukaryota</taxon>
        <taxon>Viridiplantae</taxon>
        <taxon>Streptophyta</taxon>
        <taxon>Embryophyta</taxon>
        <taxon>Tracheophyta</taxon>
        <taxon>Spermatophyta</taxon>
        <taxon>Magnoliopsida</taxon>
        <taxon>eudicotyledons</taxon>
        <taxon>Gunneridae</taxon>
        <taxon>Pentapetalae</taxon>
        <taxon>rosids</taxon>
        <taxon>fabids</taxon>
        <taxon>Fabales</taxon>
        <taxon>Fabaceae</taxon>
        <taxon>Papilionoideae</taxon>
        <taxon>50 kb inversion clade</taxon>
        <taxon>NPAAA clade</taxon>
        <taxon>indigoferoid/millettioid clade</taxon>
        <taxon>Phaseoleae</taxon>
        <taxon>Mucuna</taxon>
    </lineage>
</organism>
<feature type="non-terminal residue" evidence="1">
    <location>
        <position position="1"/>
    </location>
</feature>
<protein>
    <submittedName>
        <fullName evidence="1">Uncharacterized protein</fullName>
    </submittedName>
</protein>